<protein>
    <submittedName>
        <fullName evidence="4">FecR family protein</fullName>
    </submittedName>
</protein>
<dbReference type="InterPro" id="IPR032508">
    <property type="entry name" value="FecR_C"/>
</dbReference>
<dbReference type="Gene3D" id="3.55.50.30">
    <property type="match status" value="1"/>
</dbReference>
<accession>A0A4Q7MDV9</accession>
<comment type="caution">
    <text evidence="4">The sequence shown here is derived from an EMBL/GenBank/DDBJ whole genome shotgun (WGS) entry which is preliminary data.</text>
</comment>
<feature type="domain" description="Protein FecR C-terminal" evidence="3">
    <location>
        <begin position="319"/>
        <end position="387"/>
    </location>
</feature>
<evidence type="ECO:0000313" key="5">
    <source>
        <dbReference type="Proteomes" id="UP000293874"/>
    </source>
</evidence>
<name>A0A4Q7MDV9_9BACT</name>
<evidence type="ECO:0000256" key="1">
    <source>
        <dbReference type="SAM" id="Phobius"/>
    </source>
</evidence>
<feature type="transmembrane region" description="Helical" evidence="1">
    <location>
        <begin position="87"/>
        <end position="109"/>
    </location>
</feature>
<keyword evidence="5" id="KW-1185">Reference proteome</keyword>
<keyword evidence="1" id="KW-0472">Membrane</keyword>
<dbReference type="Proteomes" id="UP000293874">
    <property type="component" value="Unassembled WGS sequence"/>
</dbReference>
<gene>
    <name evidence="4" type="ORF">EV199_5924</name>
</gene>
<dbReference type="PANTHER" id="PTHR30273:SF2">
    <property type="entry name" value="PROTEIN FECR"/>
    <property type="match status" value="1"/>
</dbReference>
<dbReference type="OrthoDB" id="642683at2"/>
<keyword evidence="1" id="KW-1133">Transmembrane helix</keyword>
<evidence type="ECO:0000259" key="3">
    <source>
        <dbReference type="Pfam" id="PF16344"/>
    </source>
</evidence>
<dbReference type="AlphaFoldDB" id="A0A4Q7MDV9"/>
<dbReference type="InterPro" id="IPR012373">
    <property type="entry name" value="Ferrdict_sens_TM"/>
</dbReference>
<dbReference type="RefSeq" id="WP_130544399.1">
    <property type="nucleotide sequence ID" value="NZ_CP042431.1"/>
</dbReference>
<evidence type="ECO:0000259" key="2">
    <source>
        <dbReference type="Pfam" id="PF04773"/>
    </source>
</evidence>
<proteinExistence type="predicted"/>
<dbReference type="Gene3D" id="2.60.120.1440">
    <property type="match status" value="1"/>
</dbReference>
<organism evidence="4 5">
    <name type="scientific">Pseudobacter ginsenosidimutans</name>
    <dbReference type="NCBI Taxonomy" id="661488"/>
    <lineage>
        <taxon>Bacteria</taxon>
        <taxon>Pseudomonadati</taxon>
        <taxon>Bacteroidota</taxon>
        <taxon>Chitinophagia</taxon>
        <taxon>Chitinophagales</taxon>
        <taxon>Chitinophagaceae</taxon>
        <taxon>Pseudobacter</taxon>
    </lineage>
</organism>
<sequence>MQDNQQKQRLIALMVKKLSSTITEEEQLELQYMMDEDPAARSFAEQFDPAFVARELARKDHIDTATEWEKLRQLVLSGNKQTPVRRILVRAAVAASLIILVASALYLMLKKKDEMPAKQIAHTDASHILPPDGKAMLTLDNGESIVLDSLNSQHLALKAQGVIAMNDHELQYGATGASAVVFNTISTPKGSSYKLLLPDGTRVWLNNASSVRFPTAFTGKSREVTTSGEAFFEVAKDNSKPFIVQSKEVKILVLGTSFNLEAWPEKNSVNATLLEGAVRVENKSGAALLKPGQQAKVENNIAVINNTDIDKVIAWKENRFVFRANTIHEVMDQLARYYDLEVAYSGNTTSSLFVGSFMRSAPLSEILEFLEKTGAVHFKIENRKITVLP</sequence>
<dbReference type="EMBL" id="SGXA01000006">
    <property type="protein sequence ID" value="RZS65168.1"/>
    <property type="molecule type" value="Genomic_DNA"/>
</dbReference>
<dbReference type="InterPro" id="IPR006860">
    <property type="entry name" value="FecR"/>
</dbReference>
<dbReference type="Pfam" id="PF16344">
    <property type="entry name" value="FecR_C"/>
    <property type="match status" value="1"/>
</dbReference>
<dbReference type="Pfam" id="PF04773">
    <property type="entry name" value="FecR"/>
    <property type="match status" value="1"/>
</dbReference>
<dbReference type="PANTHER" id="PTHR30273">
    <property type="entry name" value="PERIPLASMIC SIGNAL SENSOR AND SIGMA FACTOR ACTIVATOR FECR-RELATED"/>
    <property type="match status" value="1"/>
</dbReference>
<feature type="domain" description="FecR protein" evidence="2">
    <location>
        <begin position="184"/>
        <end position="279"/>
    </location>
</feature>
<reference evidence="4 5" key="1">
    <citation type="submission" date="2019-02" db="EMBL/GenBank/DDBJ databases">
        <title>Genomic Encyclopedia of Type Strains, Phase IV (KMG-IV): sequencing the most valuable type-strain genomes for metagenomic binning, comparative biology and taxonomic classification.</title>
        <authorList>
            <person name="Goeker M."/>
        </authorList>
    </citation>
    <scope>NUCLEOTIDE SEQUENCE [LARGE SCALE GENOMIC DNA]</scope>
    <source>
        <strain evidence="4 5">DSM 18116</strain>
    </source>
</reference>
<evidence type="ECO:0000313" key="4">
    <source>
        <dbReference type="EMBL" id="RZS65168.1"/>
    </source>
</evidence>
<keyword evidence="1" id="KW-0812">Transmembrane</keyword>
<dbReference type="FunFam" id="2.60.120.1440:FF:000001">
    <property type="entry name" value="Putative anti-sigma factor"/>
    <property type="match status" value="1"/>
</dbReference>
<dbReference type="GO" id="GO:0016989">
    <property type="term" value="F:sigma factor antagonist activity"/>
    <property type="evidence" value="ECO:0007669"/>
    <property type="project" value="TreeGrafter"/>
</dbReference>